<evidence type="ECO:0000256" key="4">
    <source>
        <dbReference type="ARBA" id="ARBA00022989"/>
    </source>
</evidence>
<keyword evidence="5 6" id="KW-0472">Membrane</keyword>
<keyword evidence="8" id="KW-1185">Reference proteome</keyword>
<comment type="subcellular location">
    <subcellularLocation>
        <location evidence="1">Cell membrane</location>
        <topology evidence="1">Multi-pass membrane protein</topology>
    </subcellularLocation>
</comment>
<evidence type="ECO:0000256" key="6">
    <source>
        <dbReference type="SAM" id="Phobius"/>
    </source>
</evidence>
<sequence>MDPIASYLPGILLAFGAFSLGMLSPGPNIMSVIGTSMSVGRKSGKALALGVATGTFFWGLLAFWGFTTVLSLYASVMFAIKIFGATYLLWLAFKSFRSATTTKKIVATDLGITGRPAAYYRRGLLIQMTNPKAALTWVAVMSLAVDASAPLWVGCSIVFGTTLISIFGHMTYAIAFSTAPMVGAYQKARRWIEAGLGAFFCFASYKILTSKS</sequence>
<dbReference type="PANTHER" id="PTHR30086:SF21">
    <property type="entry name" value="TRANSPORT PROTEIN"/>
    <property type="match status" value="1"/>
</dbReference>
<dbReference type="RefSeq" id="WP_380250593.1">
    <property type="nucleotide sequence ID" value="NZ_JBHUII010000004.1"/>
</dbReference>
<accession>A0ABW5BJD8</accession>
<feature type="transmembrane region" description="Helical" evidence="6">
    <location>
        <begin position="46"/>
        <end position="66"/>
    </location>
</feature>
<reference evidence="8" key="1">
    <citation type="journal article" date="2019" name="Int. J. Syst. Evol. Microbiol.">
        <title>The Global Catalogue of Microorganisms (GCM) 10K type strain sequencing project: providing services to taxonomists for standard genome sequencing and annotation.</title>
        <authorList>
            <consortium name="The Broad Institute Genomics Platform"/>
            <consortium name="The Broad Institute Genome Sequencing Center for Infectious Disease"/>
            <person name="Wu L."/>
            <person name="Ma J."/>
        </authorList>
    </citation>
    <scope>NUCLEOTIDE SEQUENCE [LARGE SCALE GENOMIC DNA]</scope>
    <source>
        <strain evidence="8">CGMCC 4.7192</strain>
    </source>
</reference>
<feature type="transmembrane region" description="Helical" evidence="6">
    <location>
        <begin position="72"/>
        <end position="93"/>
    </location>
</feature>
<dbReference type="InterPro" id="IPR001123">
    <property type="entry name" value="LeuE-type"/>
</dbReference>
<organism evidence="7 8">
    <name type="scientific">Kiloniella antarctica</name>
    <dbReference type="NCBI Taxonomy" id="1550907"/>
    <lineage>
        <taxon>Bacteria</taxon>
        <taxon>Pseudomonadati</taxon>
        <taxon>Pseudomonadota</taxon>
        <taxon>Alphaproteobacteria</taxon>
        <taxon>Rhodospirillales</taxon>
        <taxon>Kiloniellaceae</taxon>
        <taxon>Kiloniella</taxon>
    </lineage>
</organism>
<evidence type="ECO:0000313" key="7">
    <source>
        <dbReference type="EMBL" id="MFD2205714.1"/>
    </source>
</evidence>
<comment type="caution">
    <text evidence="7">The sequence shown here is derived from an EMBL/GenBank/DDBJ whole genome shotgun (WGS) entry which is preliminary data.</text>
</comment>
<evidence type="ECO:0000313" key="8">
    <source>
        <dbReference type="Proteomes" id="UP001597294"/>
    </source>
</evidence>
<feature type="transmembrane region" description="Helical" evidence="6">
    <location>
        <begin position="151"/>
        <end position="179"/>
    </location>
</feature>
<evidence type="ECO:0000256" key="2">
    <source>
        <dbReference type="ARBA" id="ARBA00022475"/>
    </source>
</evidence>
<evidence type="ECO:0000256" key="3">
    <source>
        <dbReference type="ARBA" id="ARBA00022692"/>
    </source>
</evidence>
<feature type="transmembrane region" description="Helical" evidence="6">
    <location>
        <begin position="191"/>
        <end position="208"/>
    </location>
</feature>
<feature type="transmembrane region" description="Helical" evidence="6">
    <location>
        <begin position="6"/>
        <end position="25"/>
    </location>
</feature>
<keyword evidence="4 6" id="KW-1133">Transmembrane helix</keyword>
<protein>
    <submittedName>
        <fullName evidence="7">LysE family translocator</fullName>
    </submittedName>
</protein>
<keyword evidence="3 6" id="KW-0812">Transmembrane</keyword>
<proteinExistence type="predicted"/>
<dbReference type="PANTHER" id="PTHR30086">
    <property type="entry name" value="ARGININE EXPORTER PROTEIN ARGO"/>
    <property type="match status" value="1"/>
</dbReference>
<evidence type="ECO:0000256" key="1">
    <source>
        <dbReference type="ARBA" id="ARBA00004651"/>
    </source>
</evidence>
<dbReference type="Proteomes" id="UP001597294">
    <property type="component" value="Unassembled WGS sequence"/>
</dbReference>
<gene>
    <name evidence="7" type="ORF">ACFSKO_08835</name>
</gene>
<keyword evidence="2" id="KW-1003">Cell membrane</keyword>
<name>A0ABW5BJD8_9PROT</name>
<evidence type="ECO:0000256" key="5">
    <source>
        <dbReference type="ARBA" id="ARBA00023136"/>
    </source>
</evidence>
<dbReference type="EMBL" id="JBHUII010000004">
    <property type="protein sequence ID" value="MFD2205714.1"/>
    <property type="molecule type" value="Genomic_DNA"/>
</dbReference>
<dbReference type="Pfam" id="PF01810">
    <property type="entry name" value="LysE"/>
    <property type="match status" value="1"/>
</dbReference>